<evidence type="ECO:0000313" key="1">
    <source>
        <dbReference type="EMBL" id="KTG09517.1"/>
    </source>
</evidence>
<sequence>MPRIQLVVRDGQKDRWEDHVADSPGIDSVSDLIRTAVEEFISTDDSSSSELNDEVVDVLMESLDEIEGDLGTIETSLDKLHRRNVEEDEMELIVEQVVRSSLQEMFEGRVVRVYEGDKKEMVPDELKDEF</sequence>
<dbReference type="STRING" id="1514971.AUR64_17265"/>
<evidence type="ECO:0000313" key="2">
    <source>
        <dbReference type="Proteomes" id="UP000054387"/>
    </source>
</evidence>
<protein>
    <submittedName>
        <fullName evidence="1">Uncharacterized protein</fullName>
    </submittedName>
</protein>
<dbReference type="OrthoDB" id="351290at2157"/>
<dbReference type="RefSeq" id="WP_058582669.1">
    <property type="nucleotide sequence ID" value="NZ_LOPU01000029.1"/>
</dbReference>
<gene>
    <name evidence="1" type="ORF">AUR64_17265</name>
</gene>
<dbReference type="Proteomes" id="UP000054387">
    <property type="component" value="Unassembled WGS sequence"/>
</dbReference>
<comment type="caution">
    <text evidence="1">The sequence shown here is derived from an EMBL/GenBank/DDBJ whole genome shotgun (WGS) entry which is preliminary data.</text>
</comment>
<dbReference type="EMBL" id="LOPU01000029">
    <property type="protein sequence ID" value="KTG09517.1"/>
    <property type="molecule type" value="Genomic_DNA"/>
</dbReference>
<proteinExistence type="predicted"/>
<accession>A0A0W1R835</accession>
<keyword evidence="2" id="KW-1185">Reference proteome</keyword>
<name>A0A0W1R835_9EURY</name>
<reference evidence="1 2" key="1">
    <citation type="submission" date="2015-12" db="EMBL/GenBank/DDBJ databases">
        <title>Haloprofundus marisrubri gen. nov., sp. nov., an extremely halophilic archaeon isolated from the Discovery deep brine-seawater interface in the Red Sea.</title>
        <authorList>
            <person name="Zhang G."/>
            <person name="Stingl U."/>
            <person name="Rashid M."/>
        </authorList>
    </citation>
    <scope>NUCLEOTIDE SEQUENCE [LARGE SCALE GENOMIC DNA]</scope>
    <source>
        <strain evidence="1 2">SB9</strain>
    </source>
</reference>
<organism evidence="1 2">
    <name type="scientific">Haloprofundus marisrubri</name>
    <dbReference type="NCBI Taxonomy" id="1514971"/>
    <lineage>
        <taxon>Archaea</taxon>
        <taxon>Methanobacteriati</taxon>
        <taxon>Methanobacteriota</taxon>
        <taxon>Stenosarchaea group</taxon>
        <taxon>Halobacteria</taxon>
        <taxon>Halobacteriales</taxon>
        <taxon>Haloferacaceae</taxon>
        <taxon>Haloprofundus</taxon>
    </lineage>
</organism>
<dbReference type="AlphaFoldDB" id="A0A0W1R835"/>